<dbReference type="GO" id="GO:0006355">
    <property type="term" value="P:regulation of DNA-templated transcription"/>
    <property type="evidence" value="ECO:0007669"/>
    <property type="project" value="InterPro"/>
</dbReference>
<evidence type="ECO:0000256" key="1">
    <source>
        <dbReference type="ARBA" id="ARBA00005820"/>
    </source>
</evidence>
<dbReference type="PROSITE" id="PS51755">
    <property type="entry name" value="OMPR_PHOB"/>
    <property type="match status" value="1"/>
</dbReference>
<dbReference type="CDD" id="cd15831">
    <property type="entry name" value="BTAD"/>
    <property type="match status" value="1"/>
</dbReference>
<gene>
    <name evidence="5" type="ORF">FNH05_09645</name>
</gene>
<dbReference type="SUPFAM" id="SSF52540">
    <property type="entry name" value="P-loop containing nucleoside triphosphate hydrolases"/>
    <property type="match status" value="1"/>
</dbReference>
<dbReference type="GO" id="GO:0003677">
    <property type="term" value="F:DNA binding"/>
    <property type="evidence" value="ECO:0007669"/>
    <property type="project" value="UniProtKB-UniRule"/>
</dbReference>
<dbReference type="InterPro" id="IPR058852">
    <property type="entry name" value="HTH_77"/>
</dbReference>
<proteinExistence type="inferred from homology"/>
<feature type="domain" description="OmpR/PhoB-type" evidence="4">
    <location>
        <begin position="1"/>
        <end position="106"/>
    </location>
</feature>
<dbReference type="Gene3D" id="1.25.40.10">
    <property type="entry name" value="Tetratricopeptide repeat domain"/>
    <property type="match status" value="2"/>
</dbReference>
<keyword evidence="2 3" id="KW-0238">DNA-binding</keyword>
<dbReference type="InterPro" id="IPR016032">
    <property type="entry name" value="Sig_transdc_resp-reg_C-effctor"/>
</dbReference>
<dbReference type="SUPFAM" id="SSF48452">
    <property type="entry name" value="TPR-like"/>
    <property type="match status" value="3"/>
</dbReference>
<accession>A0A558D376</accession>
<evidence type="ECO:0000256" key="2">
    <source>
        <dbReference type="ARBA" id="ARBA00023125"/>
    </source>
</evidence>
<dbReference type="Pfam" id="PF03704">
    <property type="entry name" value="BTAD"/>
    <property type="match status" value="1"/>
</dbReference>
<dbReference type="InterPro" id="IPR011990">
    <property type="entry name" value="TPR-like_helical_dom_sf"/>
</dbReference>
<sequence length="1070" mass="114480">MSVPGATVVFVRFEVLGELAVRDAQGRVVRVPELKVRALLADLLLQAGRPLSADRLTEDLWGAHPPGNPVNTLQTKVSQLRRAFETAEPGGRELVVHRQGGYLLRAGPESIDAAGFRALTAEARSATDPGAKAALLSEALGLWRGPALPEFADEPFAAPEVSRLEEERLAASEEWAEARLALGEIAGLPAELGELVTRYPLREHLRALYLKALYRSGRQTEALQSYTEIRRLLADELGLAPGPELTAVHRAILVQDPALAGPAAQSPGTNLPASLTELLGRTEEVRGVRAALAVSRLVTLTGPGGVGKTRLAVESARQALAGFADGAWFVEFGPGQDEWVAEAVASIVGVRADRGAAALAAALRGKAMLLVLDNCEQVAGPVAELAARVLAAAPAVRVLVTSREPLGLPGELVRTVAPLPVPEDEGSAGIARSPAVRLFTARAAEAAPGFVLDEAASPVVAALCRRLDGIPLALELAATRVRSLGVHELLRRLDDRFRLLTGGRRGPARQRTLRATIDWSWDLLTEPERVVLRRLAAHTDGCTLESAEAVCAGDDVGAAEVFDLLARLVDRSLVTVAEPAPGAGVLRYRLLESVSAYGRDRLAESGETERVRRKHRDYHLGLVSRAAEGLRGHEQRHWLRRLDAETGNLRAVLDGVVRHGEAAVALRLADGLAWYWFLRGRLGEAHRWLTRALALDGEARPEARARVAAWQAGFAALLGDETDVGEQARRALKLFDDVDDPVGLATAQWFLGFALIGSGDLSALAELTDRALAGFRALGDRWGTAAALTECAVQARPRGELARARRDAERGLALFRELGDDWGRLKAFDVLSSLAAIAGEYDQAGRWYREQLKLAENLGLRIEESYALSGLGRIALLDGDHTASEEFHRRALRVATEQSHKRGMQFAETGLGLVARRQGRFADAEAHLLPWVGWCRERQGDLGVALLMAELGFAAEQRGDAETALRRHRAGLAAAMAAGDPRAVALALEGLAGAEVLRNRAEFAVRLLGAAAAARRALGAPLPEAERGDVERITTAAVARLGEAGFAERFSLGGEEGPEAALTVCGHLPA</sequence>
<name>A0A558D376_9PSEU</name>
<dbReference type="InterPro" id="IPR027417">
    <property type="entry name" value="P-loop_NTPase"/>
</dbReference>
<dbReference type="SMART" id="SM00862">
    <property type="entry name" value="Trans_reg_C"/>
    <property type="match status" value="1"/>
</dbReference>
<protein>
    <submittedName>
        <fullName evidence="5">AfsR/SARP family transcriptional regulator</fullName>
    </submittedName>
</protein>
<dbReference type="GO" id="GO:0000160">
    <property type="term" value="P:phosphorelay signal transduction system"/>
    <property type="evidence" value="ECO:0007669"/>
    <property type="project" value="InterPro"/>
</dbReference>
<dbReference type="OrthoDB" id="9812579at2"/>
<keyword evidence="6" id="KW-1185">Reference proteome</keyword>
<dbReference type="InterPro" id="IPR036388">
    <property type="entry name" value="WH-like_DNA-bd_sf"/>
</dbReference>
<comment type="caution">
    <text evidence="5">The sequence shown here is derived from an EMBL/GenBank/DDBJ whole genome shotgun (WGS) entry which is preliminary data.</text>
</comment>
<organism evidence="5 6">
    <name type="scientific">Amycolatopsis rhizosphaerae</name>
    <dbReference type="NCBI Taxonomy" id="2053003"/>
    <lineage>
        <taxon>Bacteria</taxon>
        <taxon>Bacillati</taxon>
        <taxon>Actinomycetota</taxon>
        <taxon>Actinomycetes</taxon>
        <taxon>Pseudonocardiales</taxon>
        <taxon>Pseudonocardiaceae</taxon>
        <taxon>Amycolatopsis</taxon>
    </lineage>
</organism>
<dbReference type="Gene3D" id="1.10.10.10">
    <property type="entry name" value="Winged helix-like DNA-binding domain superfamily/Winged helix DNA-binding domain"/>
    <property type="match status" value="1"/>
</dbReference>
<feature type="DNA-binding region" description="OmpR/PhoB-type" evidence="3">
    <location>
        <begin position="1"/>
        <end position="106"/>
    </location>
</feature>
<evidence type="ECO:0000313" key="6">
    <source>
        <dbReference type="Proteomes" id="UP000320011"/>
    </source>
</evidence>
<dbReference type="AlphaFoldDB" id="A0A558D376"/>
<evidence type="ECO:0000256" key="3">
    <source>
        <dbReference type="PROSITE-ProRule" id="PRU01091"/>
    </source>
</evidence>
<dbReference type="SMART" id="SM01043">
    <property type="entry name" value="BTAD"/>
    <property type="match status" value="1"/>
</dbReference>
<dbReference type="EMBL" id="VJWX01000064">
    <property type="protein sequence ID" value="TVT55433.1"/>
    <property type="molecule type" value="Genomic_DNA"/>
</dbReference>
<reference evidence="5 6" key="2">
    <citation type="submission" date="2019-08" db="EMBL/GenBank/DDBJ databases">
        <title>Amycolatopsis acidicola sp. nov., isolated from peat swamp forest soil.</title>
        <authorList>
            <person name="Srisuk N."/>
        </authorList>
    </citation>
    <scope>NUCLEOTIDE SEQUENCE [LARGE SCALE GENOMIC DNA]</scope>
    <source>
        <strain evidence="5 6">TBRC 6029</strain>
    </source>
</reference>
<dbReference type="PANTHER" id="PTHR47691:SF3">
    <property type="entry name" value="HTH-TYPE TRANSCRIPTIONAL REGULATOR RV0890C-RELATED"/>
    <property type="match status" value="1"/>
</dbReference>
<dbReference type="InterPro" id="IPR005158">
    <property type="entry name" value="BTAD"/>
</dbReference>
<reference evidence="5 6" key="1">
    <citation type="submission" date="2019-07" db="EMBL/GenBank/DDBJ databases">
        <authorList>
            <person name="Duangmal K."/>
            <person name="Teo W.F.A."/>
        </authorList>
    </citation>
    <scope>NUCLEOTIDE SEQUENCE [LARGE SCALE GENOMIC DNA]</scope>
    <source>
        <strain evidence="5 6">TBRC 6029</strain>
    </source>
</reference>
<dbReference type="SUPFAM" id="SSF46894">
    <property type="entry name" value="C-terminal effector domain of the bipartite response regulators"/>
    <property type="match status" value="1"/>
</dbReference>
<dbReference type="Pfam" id="PF25872">
    <property type="entry name" value="HTH_77"/>
    <property type="match status" value="1"/>
</dbReference>
<dbReference type="InterPro" id="IPR001867">
    <property type="entry name" value="OmpR/PhoB-type_DNA-bd"/>
</dbReference>
<evidence type="ECO:0000259" key="4">
    <source>
        <dbReference type="PROSITE" id="PS51755"/>
    </source>
</evidence>
<comment type="similarity">
    <text evidence="1">Belongs to the AfsR/DnrI/RedD regulatory family.</text>
</comment>
<dbReference type="Pfam" id="PF00486">
    <property type="entry name" value="Trans_reg_C"/>
    <property type="match status" value="1"/>
</dbReference>
<dbReference type="PRINTS" id="PR00364">
    <property type="entry name" value="DISEASERSIST"/>
</dbReference>
<evidence type="ECO:0000313" key="5">
    <source>
        <dbReference type="EMBL" id="TVT55433.1"/>
    </source>
</evidence>
<dbReference type="Proteomes" id="UP000320011">
    <property type="component" value="Unassembled WGS sequence"/>
</dbReference>
<dbReference type="Gene3D" id="3.40.50.300">
    <property type="entry name" value="P-loop containing nucleotide triphosphate hydrolases"/>
    <property type="match status" value="1"/>
</dbReference>
<dbReference type="PANTHER" id="PTHR47691">
    <property type="entry name" value="REGULATOR-RELATED"/>
    <property type="match status" value="1"/>
</dbReference>